<feature type="domain" description="S-Me-THD-like C-terminal" evidence="2">
    <location>
        <begin position="128"/>
        <end position="214"/>
    </location>
</feature>
<dbReference type="AlphaFoldDB" id="X1TUU7"/>
<protein>
    <submittedName>
        <fullName evidence="3">Uncharacterized protein</fullName>
    </submittedName>
</protein>
<dbReference type="Gene3D" id="3.40.1610.10">
    <property type="entry name" value="CV3147-like domain"/>
    <property type="match status" value="1"/>
</dbReference>
<reference evidence="3" key="1">
    <citation type="journal article" date="2014" name="Front. Microbiol.">
        <title>High frequency of phylogenetically diverse reductive dehalogenase-homologous genes in deep subseafloor sedimentary metagenomes.</title>
        <authorList>
            <person name="Kawai M."/>
            <person name="Futagami T."/>
            <person name="Toyoda A."/>
            <person name="Takaki Y."/>
            <person name="Nishi S."/>
            <person name="Hori S."/>
            <person name="Arai W."/>
            <person name="Tsubouchi T."/>
            <person name="Morono Y."/>
            <person name="Uchiyama I."/>
            <person name="Ito T."/>
            <person name="Fujiyama A."/>
            <person name="Inagaki F."/>
            <person name="Takami H."/>
        </authorList>
    </citation>
    <scope>NUCLEOTIDE SEQUENCE</scope>
    <source>
        <strain evidence="3">Expedition CK06-06</strain>
    </source>
</reference>
<dbReference type="SUPFAM" id="SSF160991">
    <property type="entry name" value="CV3147-like"/>
    <property type="match status" value="1"/>
</dbReference>
<dbReference type="EMBL" id="BARW01026760">
    <property type="protein sequence ID" value="GAJ08994.1"/>
    <property type="molecule type" value="Genomic_DNA"/>
</dbReference>
<dbReference type="InterPro" id="IPR048350">
    <property type="entry name" value="S-Me-THD-like_C"/>
</dbReference>
<evidence type="ECO:0000259" key="2">
    <source>
        <dbReference type="Pfam" id="PF20906"/>
    </source>
</evidence>
<comment type="caution">
    <text evidence="3">The sequence shown here is derived from an EMBL/GenBank/DDBJ whole genome shotgun (WGS) entry which is preliminary data.</text>
</comment>
<name>X1TUU7_9ZZZZ</name>
<dbReference type="Pfam" id="PF06032">
    <property type="entry name" value="S-Me-THD_N"/>
    <property type="match status" value="1"/>
</dbReference>
<organism evidence="3">
    <name type="scientific">marine sediment metagenome</name>
    <dbReference type="NCBI Taxonomy" id="412755"/>
    <lineage>
        <taxon>unclassified sequences</taxon>
        <taxon>metagenomes</taxon>
        <taxon>ecological metagenomes</taxon>
    </lineage>
</organism>
<accession>X1TUU7</accession>
<evidence type="ECO:0000313" key="3">
    <source>
        <dbReference type="EMBL" id="GAJ08994.1"/>
    </source>
</evidence>
<proteinExistence type="predicted"/>
<sequence>MMKYTVSPFLMGSIAPLTEEIKKRMRKFGLVKEVYKSMQAESVKLLEKYMNVKIKAIVPIELGGGNTAGAVAAAARLGILAVDGDYTGRAIPEIPQTTPYLEGLPIWPISSVDKYGNLAIIKESVGYEMAERIGKLISAASFGLTGQAGFLFKGSAMKRVIIPGTLTKCLEIGRMIRSLRETGKDPIKEVVQYLEGWLLFEGKVIKKIQKTKKGTIGVPIPSKEVGIFQNKR</sequence>
<dbReference type="InterPro" id="IPR027479">
    <property type="entry name" value="S-Me-THD_N_sf"/>
</dbReference>
<gene>
    <name evidence="3" type="ORF">S12H4_43576</name>
</gene>
<feature type="domain" description="S-Me-THD N-terminal" evidence="1">
    <location>
        <begin position="5"/>
        <end position="122"/>
    </location>
</feature>
<evidence type="ECO:0000259" key="1">
    <source>
        <dbReference type="Pfam" id="PF06032"/>
    </source>
</evidence>
<dbReference type="Pfam" id="PF20906">
    <property type="entry name" value="S-Me-THD_C"/>
    <property type="match status" value="1"/>
</dbReference>
<dbReference type="InterPro" id="IPR010318">
    <property type="entry name" value="S-Me-THD_N"/>
</dbReference>